<evidence type="ECO:0000313" key="9">
    <source>
        <dbReference type="Proteomes" id="UP001345963"/>
    </source>
</evidence>
<feature type="non-terminal residue" evidence="8">
    <location>
        <position position="1"/>
    </location>
</feature>
<evidence type="ECO:0000256" key="5">
    <source>
        <dbReference type="SAM" id="MobiDB-lite"/>
    </source>
</evidence>
<dbReference type="PANTHER" id="PTHR46985">
    <property type="entry name" value="NACHT, LRR AND PYD DOMAINS-CONTAINING PROTEIN 1"/>
    <property type="match status" value="1"/>
</dbReference>
<reference evidence="8 9" key="1">
    <citation type="submission" date="2021-07" db="EMBL/GenBank/DDBJ databases">
        <authorList>
            <person name="Palmer J.M."/>
        </authorList>
    </citation>
    <scope>NUCLEOTIDE SEQUENCE [LARGE SCALE GENOMIC DNA]</scope>
    <source>
        <strain evidence="8 9">AT_MEX2019</strain>
        <tissue evidence="8">Muscle</tissue>
    </source>
</reference>
<evidence type="ECO:0000259" key="7">
    <source>
        <dbReference type="PROSITE" id="PS51830"/>
    </source>
</evidence>
<gene>
    <name evidence="8" type="ORF">ATANTOWER_030549</name>
</gene>
<dbReference type="InterPro" id="IPR000488">
    <property type="entry name" value="Death_dom"/>
</dbReference>
<dbReference type="PANTHER" id="PTHR46985:SF2">
    <property type="entry name" value="APOPTOSIS-ASSOCIATED SPECK-LIKE PROTEIN CONTAINING A CARD"/>
    <property type="match status" value="1"/>
</dbReference>
<feature type="region of interest" description="Disordered" evidence="5">
    <location>
        <begin position="142"/>
        <end position="176"/>
    </location>
</feature>
<feature type="region of interest" description="Disordered" evidence="5">
    <location>
        <begin position="466"/>
        <end position="497"/>
    </location>
</feature>
<dbReference type="Gene3D" id="1.10.533.10">
    <property type="entry name" value="Death Domain, Fas"/>
    <property type="match status" value="1"/>
</dbReference>
<protein>
    <submittedName>
        <fullName evidence="8">Uncharacterized protein</fullName>
    </submittedName>
</protein>
<feature type="domain" description="FIIND" evidence="7">
    <location>
        <begin position="191"/>
        <end position="470"/>
    </location>
</feature>
<dbReference type="InterPro" id="IPR051249">
    <property type="entry name" value="NLRP_Inflammasome"/>
</dbReference>
<name>A0ABU7BCW4_9TELE</name>
<comment type="caution">
    <text evidence="8">The sequence shown here is derived from an EMBL/GenBank/DDBJ whole genome shotgun (WGS) entry which is preliminary data.</text>
</comment>
<accession>A0ABU7BCW4</accession>
<dbReference type="InterPro" id="IPR025307">
    <property type="entry name" value="FIIND_dom"/>
</dbReference>
<dbReference type="Pfam" id="PF00531">
    <property type="entry name" value="Death"/>
    <property type="match status" value="1"/>
</dbReference>
<keyword evidence="4" id="KW-0391">Immunity</keyword>
<evidence type="ECO:0000313" key="8">
    <source>
        <dbReference type="EMBL" id="MED6248276.1"/>
    </source>
</evidence>
<evidence type="ECO:0000256" key="2">
    <source>
        <dbReference type="ARBA" id="ARBA00022490"/>
    </source>
</evidence>
<proteinExistence type="predicted"/>
<keyword evidence="3" id="KW-0399">Innate immunity</keyword>
<dbReference type="Gene3D" id="3.40.50.1460">
    <property type="match status" value="1"/>
</dbReference>
<evidence type="ECO:0000259" key="6">
    <source>
        <dbReference type="PROSITE" id="PS50017"/>
    </source>
</evidence>
<evidence type="ECO:0000256" key="4">
    <source>
        <dbReference type="ARBA" id="ARBA00022859"/>
    </source>
</evidence>
<dbReference type="InterPro" id="IPR029030">
    <property type="entry name" value="Caspase-like_dom_sf"/>
</dbReference>
<feature type="compositionally biased region" description="Acidic residues" evidence="5">
    <location>
        <begin position="154"/>
        <end position="164"/>
    </location>
</feature>
<organism evidence="8 9">
    <name type="scientific">Ataeniobius toweri</name>
    <dbReference type="NCBI Taxonomy" id="208326"/>
    <lineage>
        <taxon>Eukaryota</taxon>
        <taxon>Metazoa</taxon>
        <taxon>Chordata</taxon>
        <taxon>Craniata</taxon>
        <taxon>Vertebrata</taxon>
        <taxon>Euteleostomi</taxon>
        <taxon>Actinopterygii</taxon>
        <taxon>Neopterygii</taxon>
        <taxon>Teleostei</taxon>
        <taxon>Neoteleostei</taxon>
        <taxon>Acanthomorphata</taxon>
        <taxon>Ovalentaria</taxon>
        <taxon>Atherinomorphae</taxon>
        <taxon>Cyprinodontiformes</taxon>
        <taxon>Goodeidae</taxon>
        <taxon>Ataeniobius</taxon>
    </lineage>
</organism>
<keyword evidence="9" id="KW-1185">Reference proteome</keyword>
<dbReference type="Pfam" id="PF23679">
    <property type="entry name" value="UPA-FIIND"/>
    <property type="match status" value="1"/>
</dbReference>
<dbReference type="SUPFAM" id="SSF52129">
    <property type="entry name" value="Caspase-like"/>
    <property type="match status" value="1"/>
</dbReference>
<evidence type="ECO:0000256" key="1">
    <source>
        <dbReference type="ARBA" id="ARBA00004514"/>
    </source>
</evidence>
<dbReference type="InterPro" id="IPR011029">
    <property type="entry name" value="DEATH-like_dom_sf"/>
</dbReference>
<dbReference type="PROSITE" id="PS51830">
    <property type="entry name" value="FIIND"/>
    <property type="match status" value="1"/>
</dbReference>
<evidence type="ECO:0000256" key="3">
    <source>
        <dbReference type="ARBA" id="ARBA00022588"/>
    </source>
</evidence>
<dbReference type="Proteomes" id="UP001345963">
    <property type="component" value="Unassembled WGS sequence"/>
</dbReference>
<feature type="domain" description="Death" evidence="6">
    <location>
        <begin position="503"/>
        <end position="575"/>
    </location>
</feature>
<sequence length="595" mass="68469">QRGSVLVSDGPNTADDVPQTEDFEADKLHFVHPEKDLISLLSCTPDMELFRHHGSLFIRRIAEVFEWCSHHDDISELFSKILEFPKYFEIQWRPVIGCTLTKRFYPSIARGFYGMRNKVLKFSESESSSSVKHKYHISCAEGGREEQETFTVDSSEEEDEEEHEDSGSSAEGGREEEAPRFQFCCEKCKAITQTHGQEIVTPQRIANGCFQLQLEEEGQYECSVTGLVFEASERVLVQYSVLSWSKFSSFLSNSWKLAGPIFNIHTVDKDASVLTSIQFPHSICLAQSLDNVVPFSILHIKDMAFIEPSADYSRRHVKWKVTVLSPMGPIIPNTLPVEYHGVVLVYKRLYCDSNNYSFHVYLAINDQSSINDIYEEVRRYENRYIRIQKPAMCKLVEGIFHLLSEPEGEIQPEELEFTLDLIKIKGYFEAVFEVRPPFKWSVRNTTTDETIWSAIIREDDCQANLKQKPSQRAKRGRLRTRSSSDDQNAYGAESTNSQVQDLSEKQLLQISKMLGSEWMQVAIFLGLMYKDLEDIKETESDVTMQKFKMLVKWKNGRKRGEATANDLWDGVKDLDVLPSEVQRVLQDLMDRQTAR</sequence>
<comment type="subcellular location">
    <subcellularLocation>
        <location evidence="1">Cytoplasm</location>
        <location evidence="1">Cytosol</location>
    </subcellularLocation>
</comment>
<keyword evidence="2" id="KW-0963">Cytoplasm</keyword>
<dbReference type="Pfam" id="PF13553">
    <property type="entry name" value="FIIND"/>
    <property type="match status" value="1"/>
</dbReference>
<feature type="compositionally biased region" description="Basic residues" evidence="5">
    <location>
        <begin position="469"/>
        <end position="480"/>
    </location>
</feature>
<dbReference type="SUPFAM" id="SSF47986">
    <property type="entry name" value="DEATH domain"/>
    <property type="match status" value="1"/>
</dbReference>
<dbReference type="PROSITE" id="PS50017">
    <property type="entry name" value="DEATH_DOMAIN"/>
    <property type="match status" value="1"/>
</dbReference>
<dbReference type="EMBL" id="JAHUTI010049997">
    <property type="protein sequence ID" value="MED6248276.1"/>
    <property type="molecule type" value="Genomic_DNA"/>
</dbReference>